<evidence type="ECO:0000256" key="6">
    <source>
        <dbReference type="RuleBase" id="RU000416"/>
    </source>
</evidence>
<evidence type="ECO:0000256" key="5">
    <source>
        <dbReference type="PROSITE-ProRule" id="PRU01016"/>
    </source>
</evidence>
<dbReference type="PROSITE" id="PS00094">
    <property type="entry name" value="C5_MTASE_1"/>
    <property type="match status" value="1"/>
</dbReference>
<evidence type="ECO:0000256" key="4">
    <source>
        <dbReference type="ARBA" id="ARBA00022747"/>
    </source>
</evidence>
<organism evidence="8 9">
    <name type="scientific">Leifsonia shinshuensis</name>
    <dbReference type="NCBI Taxonomy" id="150026"/>
    <lineage>
        <taxon>Bacteria</taxon>
        <taxon>Bacillati</taxon>
        <taxon>Actinomycetota</taxon>
        <taxon>Actinomycetes</taxon>
        <taxon>Micrococcales</taxon>
        <taxon>Microbacteriaceae</taxon>
        <taxon>Leifsonia</taxon>
    </lineage>
</organism>
<dbReference type="InterPro" id="IPR029063">
    <property type="entry name" value="SAM-dependent_MTases_sf"/>
</dbReference>
<name>A0A853CWV5_9MICO</name>
<dbReference type="GO" id="GO:0003886">
    <property type="term" value="F:DNA (cytosine-5-)-methyltransferase activity"/>
    <property type="evidence" value="ECO:0007669"/>
    <property type="project" value="UniProtKB-EC"/>
</dbReference>
<evidence type="ECO:0000256" key="2">
    <source>
        <dbReference type="ARBA" id="ARBA00022679"/>
    </source>
</evidence>
<dbReference type="Proteomes" id="UP000578352">
    <property type="component" value="Unassembled WGS sequence"/>
</dbReference>
<accession>A0A853CWV5</accession>
<dbReference type="GO" id="GO:0032259">
    <property type="term" value="P:methylation"/>
    <property type="evidence" value="ECO:0007669"/>
    <property type="project" value="UniProtKB-KW"/>
</dbReference>
<dbReference type="Gene3D" id="3.90.120.10">
    <property type="entry name" value="DNA Methylase, subunit A, domain 2"/>
    <property type="match status" value="1"/>
</dbReference>
<dbReference type="AlphaFoldDB" id="A0A853CWV5"/>
<evidence type="ECO:0000313" key="8">
    <source>
        <dbReference type="EMBL" id="NYJ23045.1"/>
    </source>
</evidence>
<proteinExistence type="inferred from homology"/>
<dbReference type="Gene3D" id="3.40.50.150">
    <property type="entry name" value="Vaccinia Virus protein VP39"/>
    <property type="match status" value="1"/>
</dbReference>
<dbReference type="NCBIfam" id="TIGR00675">
    <property type="entry name" value="dcm"/>
    <property type="match status" value="1"/>
</dbReference>
<gene>
    <name evidence="8" type="ORF">HNR13_001332</name>
</gene>
<keyword evidence="2 5" id="KW-0808">Transferase</keyword>
<dbReference type="EMBL" id="JACCFL010000001">
    <property type="protein sequence ID" value="NYJ23045.1"/>
    <property type="molecule type" value="Genomic_DNA"/>
</dbReference>
<dbReference type="RefSeq" id="WP_179605015.1">
    <property type="nucleotide sequence ID" value="NZ_BAABEH010000001.1"/>
</dbReference>
<dbReference type="InterPro" id="IPR050390">
    <property type="entry name" value="C5-Methyltransferase"/>
</dbReference>
<evidence type="ECO:0000256" key="1">
    <source>
        <dbReference type="ARBA" id="ARBA00022603"/>
    </source>
</evidence>
<dbReference type="InterPro" id="IPR001525">
    <property type="entry name" value="C5_MeTfrase"/>
</dbReference>
<evidence type="ECO:0000313" key="9">
    <source>
        <dbReference type="Proteomes" id="UP000578352"/>
    </source>
</evidence>
<dbReference type="PANTHER" id="PTHR10629">
    <property type="entry name" value="CYTOSINE-SPECIFIC METHYLTRANSFERASE"/>
    <property type="match status" value="1"/>
</dbReference>
<keyword evidence="3 5" id="KW-0949">S-adenosyl-L-methionine</keyword>
<dbReference type="Pfam" id="PF00145">
    <property type="entry name" value="DNA_methylase"/>
    <property type="match status" value="1"/>
</dbReference>
<protein>
    <recommendedName>
        <fullName evidence="7">Cytosine-specific methyltransferase</fullName>
        <ecNumber evidence="7">2.1.1.37</ecNumber>
    </recommendedName>
</protein>
<keyword evidence="1 5" id="KW-0489">Methyltransferase</keyword>
<dbReference type="GO" id="GO:0003677">
    <property type="term" value="F:DNA binding"/>
    <property type="evidence" value="ECO:0007669"/>
    <property type="project" value="TreeGrafter"/>
</dbReference>
<reference evidence="8 9" key="1">
    <citation type="submission" date="2020-07" db="EMBL/GenBank/DDBJ databases">
        <title>Sequencing the genomes of 1000 actinobacteria strains.</title>
        <authorList>
            <person name="Klenk H.-P."/>
        </authorList>
    </citation>
    <scope>NUCLEOTIDE SEQUENCE [LARGE SCALE GENOMIC DNA]</scope>
    <source>
        <strain evidence="8 9">DSM 15165</strain>
    </source>
</reference>
<dbReference type="GO" id="GO:0009307">
    <property type="term" value="P:DNA restriction-modification system"/>
    <property type="evidence" value="ECO:0007669"/>
    <property type="project" value="UniProtKB-KW"/>
</dbReference>
<dbReference type="SUPFAM" id="SSF53335">
    <property type="entry name" value="S-adenosyl-L-methionine-dependent methyltransferases"/>
    <property type="match status" value="1"/>
</dbReference>
<comment type="catalytic activity">
    <reaction evidence="7">
        <text>a 2'-deoxycytidine in DNA + S-adenosyl-L-methionine = a 5-methyl-2'-deoxycytidine in DNA + S-adenosyl-L-homocysteine + H(+)</text>
        <dbReference type="Rhea" id="RHEA:13681"/>
        <dbReference type="Rhea" id="RHEA-COMP:11369"/>
        <dbReference type="Rhea" id="RHEA-COMP:11370"/>
        <dbReference type="ChEBI" id="CHEBI:15378"/>
        <dbReference type="ChEBI" id="CHEBI:57856"/>
        <dbReference type="ChEBI" id="CHEBI:59789"/>
        <dbReference type="ChEBI" id="CHEBI:85452"/>
        <dbReference type="ChEBI" id="CHEBI:85454"/>
        <dbReference type="EC" id="2.1.1.37"/>
    </reaction>
</comment>
<evidence type="ECO:0000256" key="3">
    <source>
        <dbReference type="ARBA" id="ARBA00022691"/>
    </source>
</evidence>
<dbReference type="EC" id="2.1.1.37" evidence="7"/>
<dbReference type="PROSITE" id="PS51679">
    <property type="entry name" value="SAM_MT_C5"/>
    <property type="match status" value="1"/>
</dbReference>
<dbReference type="PRINTS" id="PR00105">
    <property type="entry name" value="C5METTRFRASE"/>
</dbReference>
<comment type="caution">
    <text evidence="8">The sequence shown here is derived from an EMBL/GenBank/DDBJ whole genome shotgun (WGS) entry which is preliminary data.</text>
</comment>
<dbReference type="GO" id="GO:0044027">
    <property type="term" value="P:negative regulation of gene expression via chromosomal CpG island methylation"/>
    <property type="evidence" value="ECO:0007669"/>
    <property type="project" value="TreeGrafter"/>
</dbReference>
<dbReference type="PANTHER" id="PTHR10629:SF52">
    <property type="entry name" value="DNA (CYTOSINE-5)-METHYLTRANSFERASE 1"/>
    <property type="match status" value="1"/>
</dbReference>
<keyword evidence="4" id="KW-0680">Restriction system</keyword>
<evidence type="ECO:0000256" key="7">
    <source>
        <dbReference type="RuleBase" id="RU000417"/>
    </source>
</evidence>
<dbReference type="InterPro" id="IPR018117">
    <property type="entry name" value="C5_DNA_meth_AS"/>
</dbReference>
<feature type="active site" evidence="5">
    <location>
        <position position="84"/>
    </location>
</feature>
<comment type="similarity">
    <text evidence="5 6">Belongs to the class I-like SAM-binding methyltransferase superfamily. C5-methyltransferase family.</text>
</comment>
<sequence>MSALKALSLFSGAGGMDIGVERAGFEIVGSVELDPRARAALHLNRPWWPSLGDGDVLSVAKSLTPESLSLGYGDLDLVVGGPPCQPFSTAAQWSGGRLGMDDVRAKTVHGTLDVIETLAPKVVILENVLGFVQGSGAALPFIKQRLETLADKRDVHYNIDFRNINAADYGVPQNRKRVIVVLVRKDSGSWSWPTLTHSAAPATAWDALHDLQEHDPPTPQGRWAGLLPSIPEGWNYQWHTARGGGEELFGYRTKYWNFLLKLAKDRPSWTLAASPGPSTGPFHWDNRPLSSREMMRLQTFPDEWTLPGDYRAQVKLIGNATPSLLAEVMARAAAQTISGSPILGSPTLEVVRSKRPATSSPVAQVPVAYLHLLGAKDDHPGTGLGPGAQERSDRIRARLEQLQTTL</sequence>